<accession>A0ABQ6GXZ4</accession>
<dbReference type="EMBL" id="BSST01000001">
    <property type="protein sequence ID" value="GLX79472.1"/>
    <property type="molecule type" value="Genomic_DNA"/>
</dbReference>
<comment type="caution">
    <text evidence="1">The sequence shown here is derived from an EMBL/GenBank/DDBJ whole genome shotgun (WGS) entry which is preliminary data.</text>
</comment>
<name>A0ABQ6GXZ4_9GAMM</name>
<gene>
    <name evidence="1" type="ORF">tinsulaeT_28120</name>
</gene>
<evidence type="ECO:0000313" key="1">
    <source>
        <dbReference type="EMBL" id="GLX79472.1"/>
    </source>
</evidence>
<organism evidence="1 2">
    <name type="scientific">Thalassotalea insulae</name>
    <dbReference type="NCBI Taxonomy" id="2056778"/>
    <lineage>
        <taxon>Bacteria</taxon>
        <taxon>Pseudomonadati</taxon>
        <taxon>Pseudomonadota</taxon>
        <taxon>Gammaproteobacteria</taxon>
        <taxon>Alteromonadales</taxon>
        <taxon>Colwelliaceae</taxon>
        <taxon>Thalassotalea</taxon>
    </lineage>
</organism>
<dbReference type="Proteomes" id="UP001157186">
    <property type="component" value="Unassembled WGS sequence"/>
</dbReference>
<sequence>MNKNYEKKTTTPYFAQHAAKSSTICSTPKEQATTMLPSETGFSLIYDADERQVNRFVAMNQLYCFFTRNQK</sequence>
<reference evidence="1 2" key="1">
    <citation type="submission" date="2023-03" db="EMBL/GenBank/DDBJ databases">
        <title>Draft genome sequence of Thalassotalea insulae KCTC 62186T.</title>
        <authorList>
            <person name="Sawabe T."/>
        </authorList>
    </citation>
    <scope>NUCLEOTIDE SEQUENCE [LARGE SCALE GENOMIC DNA]</scope>
    <source>
        <strain evidence="1 2">KCTC 62186</strain>
    </source>
</reference>
<proteinExistence type="predicted"/>
<evidence type="ECO:0000313" key="2">
    <source>
        <dbReference type="Proteomes" id="UP001157186"/>
    </source>
</evidence>
<dbReference type="RefSeq" id="WP_284245383.1">
    <property type="nucleotide sequence ID" value="NZ_BSST01000001.1"/>
</dbReference>
<protein>
    <submittedName>
        <fullName evidence="1">Uncharacterized protein</fullName>
    </submittedName>
</protein>
<keyword evidence="2" id="KW-1185">Reference proteome</keyword>